<feature type="compositionally biased region" description="Acidic residues" evidence="1">
    <location>
        <begin position="34"/>
        <end position="44"/>
    </location>
</feature>
<dbReference type="InterPro" id="IPR036170">
    <property type="entry name" value="YezG-like_sf"/>
</dbReference>
<dbReference type="Proteomes" id="UP001621418">
    <property type="component" value="Chromosome"/>
</dbReference>
<feature type="region of interest" description="Disordered" evidence="1">
    <location>
        <begin position="201"/>
        <end position="224"/>
    </location>
</feature>
<evidence type="ECO:0000256" key="1">
    <source>
        <dbReference type="SAM" id="MobiDB-lite"/>
    </source>
</evidence>
<dbReference type="RefSeq" id="WP_357368019.1">
    <property type="nucleotide sequence ID" value="NZ_CP109527.1"/>
</dbReference>
<organism evidence="2 3">
    <name type="scientific">Nocardia salmonicida</name>
    <dbReference type="NCBI Taxonomy" id="53431"/>
    <lineage>
        <taxon>Bacteria</taxon>
        <taxon>Bacillati</taxon>
        <taxon>Actinomycetota</taxon>
        <taxon>Actinomycetes</taxon>
        <taxon>Mycobacteriales</taxon>
        <taxon>Nocardiaceae</taxon>
        <taxon>Nocardia</taxon>
    </lineage>
</organism>
<feature type="region of interest" description="Disordered" evidence="1">
    <location>
        <begin position="1"/>
        <end position="61"/>
    </location>
</feature>
<dbReference type="EMBL" id="CP109527">
    <property type="protein sequence ID" value="WTY37791.1"/>
    <property type="molecule type" value="Genomic_DNA"/>
</dbReference>
<name>A0ABZ1NCX6_9NOCA</name>
<proteinExistence type="predicted"/>
<accession>A0ABZ1NCX6</accession>
<evidence type="ECO:0000313" key="2">
    <source>
        <dbReference type="EMBL" id="WTY37791.1"/>
    </source>
</evidence>
<keyword evidence="3" id="KW-1185">Reference proteome</keyword>
<protein>
    <submittedName>
        <fullName evidence="2">Uncharacterized protein</fullName>
    </submittedName>
</protein>
<sequence>MTSGGDQLHEEASAPDNVPPVDSDLEAAPADSAEPVEPESEEPDVGFTLAAQPQEPADPAERARKLMHQVARDLASLAPEGWQRVDAVFALTVLAQSSIAVFSADQQQPVEVTPPPEVVELVWEHRNLSAQLGDGPWWRLVLTLTRAGEIDVDYDYGDEPFPDEQLFAPEVYRADLEAFPRRSVPVWLSAYVAHDDKQIRAPRTAAEQARADRRNGVRATTSESGLPPLPLMTARWAVLAAAFVAVGSEIGPRSLPALSWFEGTRRSGSSLYLLPGGRAVLSGGVWDAPELAAAYAKGGPPTALYSGAPSWVAAQVLNHRAAGGMLSFCYWWAEGRWYQGDSPTADRIAEAVPGIWSADTVVDIVTNLLGEQATEHQRAGVEVLVAAAEEGVVTRDNVVEVFADGDAFDADGAYFLLTMAGVIARAPDPMPREEAIAAVRAHLIDSAADIAEYPPDRLHADRISVGWMVFVPVEPGELAIGRAIYYVADDGVLQRSSSAVAPSVFVEEFAESFYERHRSVITS</sequence>
<gene>
    <name evidence="2" type="ORF">OG308_08110</name>
</gene>
<reference evidence="2 3" key="1">
    <citation type="submission" date="2022-10" db="EMBL/GenBank/DDBJ databases">
        <title>The complete genomes of actinobacterial strains from the NBC collection.</title>
        <authorList>
            <person name="Joergensen T.S."/>
            <person name="Alvarez Arevalo M."/>
            <person name="Sterndorff E.B."/>
            <person name="Faurdal D."/>
            <person name="Vuksanovic O."/>
            <person name="Mourched A.-S."/>
            <person name="Charusanti P."/>
            <person name="Shaw S."/>
            <person name="Blin K."/>
            <person name="Weber T."/>
        </authorList>
    </citation>
    <scope>NUCLEOTIDE SEQUENCE [LARGE SCALE GENOMIC DNA]</scope>
    <source>
        <strain evidence="2 3">NBC_01413</strain>
    </source>
</reference>
<evidence type="ECO:0000313" key="3">
    <source>
        <dbReference type="Proteomes" id="UP001621418"/>
    </source>
</evidence>
<dbReference type="SUPFAM" id="SSF160424">
    <property type="entry name" value="BH3703-like"/>
    <property type="match status" value="1"/>
</dbReference>